<dbReference type="EMBL" id="CAXHTA020000011">
    <property type="protein sequence ID" value="CAL5224865.1"/>
    <property type="molecule type" value="Genomic_DNA"/>
</dbReference>
<dbReference type="InterPro" id="IPR047575">
    <property type="entry name" value="Sm"/>
</dbReference>
<evidence type="ECO:0000313" key="8">
    <source>
        <dbReference type="EMBL" id="CAL5224865.1"/>
    </source>
</evidence>
<evidence type="ECO:0000256" key="6">
    <source>
        <dbReference type="SAM" id="MobiDB-lite"/>
    </source>
</evidence>
<dbReference type="PROSITE" id="PS52002">
    <property type="entry name" value="SM"/>
    <property type="match status" value="1"/>
</dbReference>
<evidence type="ECO:0000259" key="7">
    <source>
        <dbReference type="PROSITE" id="PS52002"/>
    </source>
</evidence>
<dbReference type="Pfam" id="PF01423">
    <property type="entry name" value="LSM"/>
    <property type="match status" value="1"/>
</dbReference>
<dbReference type="CDD" id="cd01724">
    <property type="entry name" value="Sm_D1"/>
    <property type="match status" value="1"/>
</dbReference>
<keyword evidence="5" id="KW-0507">mRNA processing</keyword>
<comment type="caution">
    <text evidence="8">The sequence shown here is derived from an EMBL/GenBank/DDBJ whole genome shotgun (WGS) entry which is preliminary data.</text>
</comment>
<evidence type="ECO:0000313" key="9">
    <source>
        <dbReference type="Proteomes" id="UP001497392"/>
    </source>
</evidence>
<dbReference type="Proteomes" id="UP001497392">
    <property type="component" value="Unassembled WGS sequence"/>
</dbReference>
<feature type="domain" description="Sm" evidence="7">
    <location>
        <begin position="3"/>
        <end position="75"/>
    </location>
</feature>
<evidence type="ECO:0000256" key="4">
    <source>
        <dbReference type="ARBA" id="ARBA00023274"/>
    </source>
</evidence>
<dbReference type="SMART" id="SM00651">
    <property type="entry name" value="Sm"/>
    <property type="match status" value="1"/>
</dbReference>
<comment type="subcellular location">
    <subcellularLocation>
        <location evidence="1 5">Nucleus</location>
    </subcellularLocation>
</comment>
<dbReference type="InterPro" id="IPR027141">
    <property type="entry name" value="LSm4/Sm_D1/D3"/>
</dbReference>
<evidence type="ECO:0000256" key="1">
    <source>
        <dbReference type="ARBA" id="ARBA00004123"/>
    </source>
</evidence>
<accession>A0ABP1G2E8</accession>
<keyword evidence="4 5" id="KW-0687">Ribonucleoprotein</keyword>
<keyword evidence="9" id="KW-1185">Reference proteome</keyword>
<dbReference type="SUPFAM" id="SSF50182">
    <property type="entry name" value="Sm-like ribonucleoproteins"/>
    <property type="match status" value="1"/>
</dbReference>
<evidence type="ECO:0000256" key="5">
    <source>
        <dbReference type="RuleBase" id="RU365054"/>
    </source>
</evidence>
<protein>
    <recommendedName>
        <fullName evidence="5">Small nuclear ribonucleoprotein Sm D1</fullName>
    </recommendedName>
    <alternativeName>
        <fullName evidence="5">snRNP core protein D1</fullName>
    </alternativeName>
</protein>
<keyword evidence="3 5" id="KW-0539">Nucleus</keyword>
<sequence length="142" mass="15542">MVQLVRFLMKLTNETVQIELKNGTIVQGTITGVDIAMNTHLKNVKLILKGQSAQPLDSMSVRGNQIRMYILPDTLNLDTLLVDLDQPKIRPKRPERPAGGSLPIRACTRSSAHPGGTSALCGSGAWKGTRARQRSRAALIMR</sequence>
<evidence type="ECO:0000256" key="2">
    <source>
        <dbReference type="ARBA" id="ARBA00008146"/>
    </source>
</evidence>
<comment type="function">
    <text evidence="5">Involved in splicing regulation. Facilitates post-transcriptional gene silencing (PTGS) by limiting the degradation of transgene aberrant RNAs by the RNA quality control (RQC) machinery, thus favoring their entry into cytoplasmic siRNA bodies where they can trigger PTGS. Does not participate in the production of small RNAs.</text>
</comment>
<evidence type="ECO:0000256" key="3">
    <source>
        <dbReference type="ARBA" id="ARBA00023242"/>
    </source>
</evidence>
<dbReference type="InterPro" id="IPR001163">
    <property type="entry name" value="Sm_dom_euk/arc"/>
</dbReference>
<proteinExistence type="inferred from homology"/>
<organism evidence="8 9">
    <name type="scientific">Coccomyxa viridis</name>
    <dbReference type="NCBI Taxonomy" id="1274662"/>
    <lineage>
        <taxon>Eukaryota</taxon>
        <taxon>Viridiplantae</taxon>
        <taxon>Chlorophyta</taxon>
        <taxon>core chlorophytes</taxon>
        <taxon>Trebouxiophyceae</taxon>
        <taxon>Trebouxiophyceae incertae sedis</taxon>
        <taxon>Coccomyxaceae</taxon>
        <taxon>Coccomyxa</taxon>
    </lineage>
</organism>
<dbReference type="Gene3D" id="2.30.30.100">
    <property type="match status" value="2"/>
</dbReference>
<feature type="region of interest" description="Disordered" evidence="6">
    <location>
        <begin position="89"/>
        <end position="115"/>
    </location>
</feature>
<dbReference type="PANTHER" id="PTHR23338">
    <property type="entry name" value="SMALL NUCLEAR RIBONUCLEOPROTEIN SM"/>
    <property type="match status" value="1"/>
</dbReference>
<reference evidence="8 9" key="1">
    <citation type="submission" date="2024-06" db="EMBL/GenBank/DDBJ databases">
        <authorList>
            <person name="Kraege A."/>
            <person name="Thomma B."/>
        </authorList>
    </citation>
    <scope>NUCLEOTIDE SEQUENCE [LARGE SCALE GENOMIC DNA]</scope>
</reference>
<comment type="similarity">
    <text evidence="2 5">Belongs to the snRNP core protein family.</text>
</comment>
<gene>
    <name evidence="8" type="primary">g7623</name>
    <name evidence="8" type="ORF">VP750_LOCUS6524</name>
</gene>
<name>A0ABP1G2E8_9CHLO</name>
<dbReference type="InterPro" id="IPR034102">
    <property type="entry name" value="Sm_D1"/>
</dbReference>
<dbReference type="InterPro" id="IPR010920">
    <property type="entry name" value="LSM_dom_sf"/>
</dbReference>
<keyword evidence="5" id="KW-0508">mRNA splicing</keyword>